<dbReference type="EMBL" id="NRRE01000023">
    <property type="protein sequence ID" value="MBK1697361.1"/>
    <property type="molecule type" value="Genomic_DNA"/>
</dbReference>
<comment type="caution">
    <text evidence="2">The sequence shown here is derived from an EMBL/GenBank/DDBJ whole genome shotgun (WGS) entry which is preliminary data.</text>
</comment>
<dbReference type="Proteomes" id="UP000778970">
    <property type="component" value="Unassembled WGS sequence"/>
</dbReference>
<organism evidence="2 3">
    <name type="scientific">Rhodovibrio salinarum</name>
    <dbReference type="NCBI Taxonomy" id="1087"/>
    <lineage>
        <taxon>Bacteria</taxon>
        <taxon>Pseudomonadati</taxon>
        <taxon>Pseudomonadota</taxon>
        <taxon>Alphaproteobacteria</taxon>
        <taxon>Rhodospirillales</taxon>
        <taxon>Rhodovibrionaceae</taxon>
        <taxon>Rhodovibrio</taxon>
    </lineage>
</organism>
<sequence>MSNTAPLPPCPPLDETDAWRVLASLLAHAPEQFTDGAPRLATLSRARRLDEADLGTDSLGCLQLAERVADVFDLRRLGREDLLLARRDLGSWVDFAAESWAQGPERFIFTSSGSQGDPKRVVHSAAQLWAEARVLADHLPGRRRIVSLVPAHHIYGFIFTVLLPRALSVPVLDLSAEGAGALRRHLAPRDLVVAVPAVWRYLHRALADVPKGVAGTSSAAPLDAETACGLVNETGFARIVEVYGSSETAGIGLRDDPNHPFELLATWATAEAWDGQPENDAPGTLVRSSDGARVQPPDRLVWEGPRHLCPTGRLDGAVTVAGVTVHPDAIARKLARCPGVQDARVRPSGNRLKALLVPERGTDALALRRDVRRWAETTLQPAERPITYTVSDTVPRDALGKETDWPLDTH</sequence>
<dbReference type="InterPro" id="IPR000873">
    <property type="entry name" value="AMP-dep_synth/lig_dom"/>
</dbReference>
<dbReference type="InterPro" id="IPR045851">
    <property type="entry name" value="AMP-bd_C_sf"/>
</dbReference>
<gene>
    <name evidence="2" type="ORF">CKO21_08880</name>
</gene>
<feature type="domain" description="AMP-dependent synthetase/ligase" evidence="1">
    <location>
        <begin position="107"/>
        <end position="254"/>
    </location>
</feature>
<protein>
    <recommendedName>
        <fullName evidence="1">AMP-dependent synthetase/ligase domain-containing protein</fullName>
    </recommendedName>
</protein>
<dbReference type="InterPro" id="IPR042099">
    <property type="entry name" value="ANL_N_sf"/>
</dbReference>
<accession>A0A934V090</accession>
<proteinExistence type="predicted"/>
<keyword evidence="3" id="KW-1185">Reference proteome</keyword>
<dbReference type="SUPFAM" id="SSF56801">
    <property type="entry name" value="Acetyl-CoA synthetase-like"/>
    <property type="match status" value="1"/>
</dbReference>
<dbReference type="Gene3D" id="3.40.50.12780">
    <property type="entry name" value="N-terminal domain of ligase-like"/>
    <property type="match status" value="1"/>
</dbReference>
<dbReference type="Gene3D" id="3.30.300.30">
    <property type="match status" value="1"/>
</dbReference>
<reference evidence="2" key="1">
    <citation type="submission" date="2017-08" db="EMBL/GenBank/DDBJ databases">
        <authorList>
            <person name="Imhoff J.F."/>
            <person name="Rahn T."/>
            <person name="Kuenzel S."/>
            <person name="Neulinger S.C."/>
        </authorList>
    </citation>
    <scope>NUCLEOTIDE SEQUENCE</scope>
    <source>
        <strain evidence="2">DSM 9154</strain>
    </source>
</reference>
<reference evidence="2" key="2">
    <citation type="journal article" date="2020" name="Microorganisms">
        <title>Osmotic Adaptation and Compatible Solute Biosynthesis of Phototrophic Bacteria as Revealed from Genome Analyses.</title>
        <authorList>
            <person name="Imhoff J.F."/>
            <person name="Rahn T."/>
            <person name="Kunzel S."/>
            <person name="Keller A."/>
            <person name="Neulinger S.C."/>
        </authorList>
    </citation>
    <scope>NUCLEOTIDE SEQUENCE</scope>
    <source>
        <strain evidence="2">DSM 9154</strain>
    </source>
</reference>
<dbReference type="Pfam" id="PF00501">
    <property type="entry name" value="AMP-binding"/>
    <property type="match status" value="1"/>
</dbReference>
<name>A0A934V090_9PROT</name>
<evidence type="ECO:0000313" key="2">
    <source>
        <dbReference type="EMBL" id="MBK1697361.1"/>
    </source>
</evidence>
<dbReference type="AlphaFoldDB" id="A0A934V090"/>
<evidence type="ECO:0000313" key="3">
    <source>
        <dbReference type="Proteomes" id="UP000778970"/>
    </source>
</evidence>
<evidence type="ECO:0000259" key="1">
    <source>
        <dbReference type="Pfam" id="PF00501"/>
    </source>
</evidence>